<dbReference type="InterPro" id="IPR012003">
    <property type="entry name" value="ATP_PFK_prok-type"/>
</dbReference>
<evidence type="ECO:0000256" key="2">
    <source>
        <dbReference type="ARBA" id="ARBA00004496"/>
    </source>
</evidence>
<evidence type="ECO:0000256" key="1">
    <source>
        <dbReference type="ARBA" id="ARBA00001946"/>
    </source>
</evidence>
<evidence type="ECO:0000256" key="3">
    <source>
        <dbReference type="ARBA" id="ARBA00004679"/>
    </source>
</evidence>
<dbReference type="GO" id="GO:0003872">
    <property type="term" value="F:6-phosphofructokinase activity"/>
    <property type="evidence" value="ECO:0007669"/>
    <property type="project" value="UniProtKB-EC"/>
</dbReference>
<evidence type="ECO:0000256" key="14">
    <source>
        <dbReference type="ARBA" id="ARBA00038478"/>
    </source>
</evidence>
<keyword evidence="8" id="KW-0479">Metal-binding</keyword>
<dbReference type="GO" id="GO:0042802">
    <property type="term" value="F:identical protein binding"/>
    <property type="evidence" value="ECO:0007669"/>
    <property type="project" value="TreeGrafter"/>
</dbReference>
<comment type="pathway">
    <text evidence="3">Carbohydrate degradation; glycolysis; D-glyceraldehyde 3-phosphate and glycerone phosphate from D-glucose: step 3/4.</text>
</comment>
<dbReference type="FunFam" id="3.40.50.460:FF:000002">
    <property type="entry name" value="ATP-dependent 6-phosphofructokinase"/>
    <property type="match status" value="1"/>
</dbReference>
<dbReference type="GO" id="GO:0005945">
    <property type="term" value="C:6-phosphofructokinase complex"/>
    <property type="evidence" value="ECO:0007669"/>
    <property type="project" value="TreeGrafter"/>
</dbReference>
<keyword evidence="11" id="KW-0067">ATP-binding</keyword>
<evidence type="ECO:0000313" key="18">
    <source>
        <dbReference type="Proteomes" id="UP000283077"/>
    </source>
</evidence>
<protein>
    <recommendedName>
        <fullName evidence="4">6-phosphofructokinase</fullName>
        <ecNumber evidence="4">2.7.1.11</ecNumber>
    </recommendedName>
</protein>
<dbReference type="PRINTS" id="PR00476">
    <property type="entry name" value="PHFRCTKINASE"/>
</dbReference>
<keyword evidence="13" id="KW-0324">Glycolysis</keyword>
<keyword evidence="5" id="KW-0963">Cytoplasm</keyword>
<comment type="caution">
    <text evidence="17">The sequence shown here is derived from an EMBL/GenBank/DDBJ whole genome shotgun (WGS) entry which is preliminary data.</text>
</comment>
<name>A0A437QRH7_9GAMM</name>
<dbReference type="EC" id="2.7.1.11" evidence="4"/>
<dbReference type="InterPro" id="IPR035966">
    <property type="entry name" value="PKF_sf"/>
</dbReference>
<sequence length="336" mass="35905">MSQPIRKIGLLTSGGDAPGMNAVIRAVVMTAAVQGIEVIGFSHGFNGIFSNEFQQLHRAQVLHIIQQGGTILKSARCKQLEQPNGPAQAAELLHKNGIEALIVIGGDGSFRGCQAIAPFYQGQIVGIPGTIDNDVDGTDFTIGFATALDTALDAIDKIRDTADAFERIFLIEVMGRHTGYLALAAGIASGAEQIICPEYGDVDVVDLQRDIQQLQQQFGRSSYIIVIAETMYPAGATALAAELTKATSIECRACVLGHLQRGGSPVGSDRILATKLGAYAVEQLLLGNAHLMMAGEQGGQAVLFPLSLTGDKKKQTDRYLLDWQERMLQDSSPRKV</sequence>
<keyword evidence="7" id="KW-0808">Transferase</keyword>
<evidence type="ECO:0000256" key="4">
    <source>
        <dbReference type="ARBA" id="ARBA00012055"/>
    </source>
</evidence>
<proteinExistence type="inferred from homology"/>
<dbReference type="Gene3D" id="3.40.50.460">
    <property type="entry name" value="Phosphofructokinase domain"/>
    <property type="match status" value="1"/>
</dbReference>
<dbReference type="PANTHER" id="PTHR13697">
    <property type="entry name" value="PHOSPHOFRUCTOKINASE"/>
    <property type="match status" value="1"/>
</dbReference>
<organism evidence="17 18">
    <name type="scientific">Rheinheimera riviphila</name>
    <dbReference type="NCBI Taxonomy" id="1834037"/>
    <lineage>
        <taxon>Bacteria</taxon>
        <taxon>Pseudomonadati</taxon>
        <taxon>Pseudomonadota</taxon>
        <taxon>Gammaproteobacteria</taxon>
        <taxon>Chromatiales</taxon>
        <taxon>Chromatiaceae</taxon>
        <taxon>Rheinheimera</taxon>
    </lineage>
</organism>
<dbReference type="OrthoDB" id="9802503at2"/>
<keyword evidence="6" id="KW-0021">Allosteric enzyme</keyword>
<gene>
    <name evidence="17" type="ORF">EOE67_12320</name>
</gene>
<feature type="domain" description="Phosphofructokinase" evidence="16">
    <location>
        <begin position="7"/>
        <end position="283"/>
    </location>
</feature>
<evidence type="ECO:0000256" key="15">
    <source>
        <dbReference type="ARBA" id="ARBA00048070"/>
    </source>
</evidence>
<dbReference type="GO" id="GO:0016208">
    <property type="term" value="F:AMP binding"/>
    <property type="evidence" value="ECO:0007669"/>
    <property type="project" value="TreeGrafter"/>
</dbReference>
<dbReference type="GO" id="GO:0030388">
    <property type="term" value="P:fructose 1,6-bisphosphate metabolic process"/>
    <property type="evidence" value="ECO:0007669"/>
    <property type="project" value="TreeGrafter"/>
</dbReference>
<evidence type="ECO:0000256" key="5">
    <source>
        <dbReference type="ARBA" id="ARBA00022490"/>
    </source>
</evidence>
<dbReference type="InterPro" id="IPR022953">
    <property type="entry name" value="ATP_PFK"/>
</dbReference>
<evidence type="ECO:0000256" key="9">
    <source>
        <dbReference type="ARBA" id="ARBA00022741"/>
    </source>
</evidence>
<dbReference type="EMBL" id="SACS01000012">
    <property type="protein sequence ID" value="RVU37087.1"/>
    <property type="molecule type" value="Genomic_DNA"/>
</dbReference>
<evidence type="ECO:0000259" key="16">
    <source>
        <dbReference type="Pfam" id="PF00365"/>
    </source>
</evidence>
<dbReference type="RefSeq" id="WP_127699381.1">
    <property type="nucleotide sequence ID" value="NZ_SACS01000012.1"/>
</dbReference>
<dbReference type="GO" id="GO:0048029">
    <property type="term" value="F:monosaccharide binding"/>
    <property type="evidence" value="ECO:0007669"/>
    <property type="project" value="TreeGrafter"/>
</dbReference>
<keyword evidence="10 17" id="KW-0418">Kinase</keyword>
<keyword evidence="9" id="KW-0547">Nucleotide-binding</keyword>
<comment type="similarity">
    <text evidence="14">Belongs to the phosphofructokinase type A (PFKA) family.</text>
</comment>
<dbReference type="AlphaFoldDB" id="A0A437QRH7"/>
<dbReference type="GO" id="GO:0070095">
    <property type="term" value="F:fructose-6-phosphate binding"/>
    <property type="evidence" value="ECO:0007669"/>
    <property type="project" value="TreeGrafter"/>
</dbReference>
<evidence type="ECO:0000256" key="6">
    <source>
        <dbReference type="ARBA" id="ARBA00022533"/>
    </source>
</evidence>
<comment type="catalytic activity">
    <reaction evidence="15">
        <text>beta-D-fructose 6-phosphate + ATP = beta-D-fructose 1,6-bisphosphate + ADP + H(+)</text>
        <dbReference type="Rhea" id="RHEA:16109"/>
        <dbReference type="ChEBI" id="CHEBI:15378"/>
        <dbReference type="ChEBI" id="CHEBI:30616"/>
        <dbReference type="ChEBI" id="CHEBI:32966"/>
        <dbReference type="ChEBI" id="CHEBI:57634"/>
        <dbReference type="ChEBI" id="CHEBI:456216"/>
        <dbReference type="EC" id="2.7.1.11"/>
    </reaction>
</comment>
<dbReference type="Pfam" id="PF00365">
    <property type="entry name" value="PFK"/>
    <property type="match status" value="1"/>
</dbReference>
<reference evidence="17 18" key="1">
    <citation type="submission" date="2019-01" db="EMBL/GenBank/DDBJ databases">
        <authorList>
            <person name="Chen W.-M."/>
        </authorList>
    </citation>
    <scope>NUCLEOTIDE SEQUENCE [LARGE SCALE GENOMIC DNA]</scope>
    <source>
        <strain evidence="17 18">KYPC3</strain>
    </source>
</reference>
<comment type="cofactor">
    <cofactor evidence="1">
        <name>Mg(2+)</name>
        <dbReference type="ChEBI" id="CHEBI:18420"/>
    </cofactor>
</comment>
<dbReference type="GO" id="GO:0061621">
    <property type="term" value="P:canonical glycolysis"/>
    <property type="evidence" value="ECO:0007669"/>
    <property type="project" value="TreeGrafter"/>
</dbReference>
<dbReference type="NCBIfam" id="NF002872">
    <property type="entry name" value="PRK03202.1"/>
    <property type="match status" value="1"/>
</dbReference>
<evidence type="ECO:0000313" key="17">
    <source>
        <dbReference type="EMBL" id="RVU37087.1"/>
    </source>
</evidence>
<keyword evidence="18" id="KW-1185">Reference proteome</keyword>
<evidence type="ECO:0000256" key="10">
    <source>
        <dbReference type="ARBA" id="ARBA00022777"/>
    </source>
</evidence>
<keyword evidence="12" id="KW-0460">Magnesium</keyword>
<comment type="subcellular location">
    <subcellularLocation>
        <location evidence="2">Cytoplasm</location>
    </subcellularLocation>
</comment>
<dbReference type="PANTHER" id="PTHR13697:SF4">
    <property type="entry name" value="ATP-DEPENDENT 6-PHOSPHOFRUCTOKINASE"/>
    <property type="match status" value="1"/>
</dbReference>
<accession>A0A437QRH7</accession>
<evidence type="ECO:0000256" key="12">
    <source>
        <dbReference type="ARBA" id="ARBA00022842"/>
    </source>
</evidence>
<evidence type="ECO:0000256" key="8">
    <source>
        <dbReference type="ARBA" id="ARBA00022723"/>
    </source>
</evidence>
<dbReference type="GO" id="GO:0046872">
    <property type="term" value="F:metal ion binding"/>
    <property type="evidence" value="ECO:0007669"/>
    <property type="project" value="UniProtKB-KW"/>
</dbReference>
<evidence type="ECO:0000256" key="7">
    <source>
        <dbReference type="ARBA" id="ARBA00022679"/>
    </source>
</evidence>
<dbReference type="PIRSF" id="PIRSF000532">
    <property type="entry name" value="ATP_PFK_prok"/>
    <property type="match status" value="1"/>
</dbReference>
<dbReference type="PROSITE" id="PS00433">
    <property type="entry name" value="PHOSPHOFRUCTOKINASE"/>
    <property type="match status" value="1"/>
</dbReference>
<dbReference type="Proteomes" id="UP000283077">
    <property type="component" value="Unassembled WGS sequence"/>
</dbReference>
<evidence type="ECO:0000256" key="11">
    <source>
        <dbReference type="ARBA" id="ARBA00022840"/>
    </source>
</evidence>
<dbReference type="InterPro" id="IPR000023">
    <property type="entry name" value="Phosphofructokinase_dom"/>
</dbReference>
<dbReference type="SUPFAM" id="SSF53784">
    <property type="entry name" value="Phosphofructokinase"/>
    <property type="match status" value="1"/>
</dbReference>
<dbReference type="UniPathway" id="UPA00109">
    <property type="reaction ID" value="UER00182"/>
</dbReference>
<dbReference type="InterPro" id="IPR015912">
    <property type="entry name" value="Phosphofructokinase_CS"/>
</dbReference>
<evidence type="ECO:0000256" key="13">
    <source>
        <dbReference type="ARBA" id="ARBA00023152"/>
    </source>
</evidence>
<dbReference type="GO" id="GO:0006002">
    <property type="term" value="P:fructose 6-phosphate metabolic process"/>
    <property type="evidence" value="ECO:0007669"/>
    <property type="project" value="InterPro"/>
</dbReference>
<dbReference type="GO" id="GO:0005524">
    <property type="term" value="F:ATP binding"/>
    <property type="evidence" value="ECO:0007669"/>
    <property type="project" value="UniProtKB-KW"/>
</dbReference>
<dbReference type="Gene3D" id="3.40.50.450">
    <property type="match status" value="1"/>
</dbReference>